<proteinExistence type="predicted"/>
<keyword evidence="2" id="KW-1185">Reference proteome</keyword>
<dbReference type="Proteomes" id="UP000250235">
    <property type="component" value="Unassembled WGS sequence"/>
</dbReference>
<organism evidence="1 2">
    <name type="scientific">Dorcoceras hygrometricum</name>
    <dbReference type="NCBI Taxonomy" id="472368"/>
    <lineage>
        <taxon>Eukaryota</taxon>
        <taxon>Viridiplantae</taxon>
        <taxon>Streptophyta</taxon>
        <taxon>Embryophyta</taxon>
        <taxon>Tracheophyta</taxon>
        <taxon>Spermatophyta</taxon>
        <taxon>Magnoliopsida</taxon>
        <taxon>eudicotyledons</taxon>
        <taxon>Gunneridae</taxon>
        <taxon>Pentapetalae</taxon>
        <taxon>asterids</taxon>
        <taxon>lamiids</taxon>
        <taxon>Lamiales</taxon>
        <taxon>Gesneriaceae</taxon>
        <taxon>Didymocarpoideae</taxon>
        <taxon>Trichosporeae</taxon>
        <taxon>Loxocarpinae</taxon>
        <taxon>Dorcoceras</taxon>
    </lineage>
</organism>
<evidence type="ECO:0000313" key="2">
    <source>
        <dbReference type="Proteomes" id="UP000250235"/>
    </source>
</evidence>
<dbReference type="EMBL" id="KV017170">
    <property type="protein sequence ID" value="KZV18964.1"/>
    <property type="molecule type" value="Genomic_DNA"/>
</dbReference>
<evidence type="ECO:0000313" key="1">
    <source>
        <dbReference type="EMBL" id="KZV18964.1"/>
    </source>
</evidence>
<accession>A0A2Z7AI98</accession>
<protein>
    <submittedName>
        <fullName evidence="1">Uncharacterized protein</fullName>
    </submittedName>
</protein>
<name>A0A2Z7AI98_9LAMI</name>
<sequence>MHRVVNYHSSWARQQQVEFIDASGIRVWCQGNPGFTAGRGFHPAGGAPGGGKWVYLGTHAMSLLDLRDALSVIPRGSWGDVARRFTMIRWISPIRSMTRNKTPSSACTRRTDEISMNRFSSSNWPETNFRRRRAAAAAAHGGGGV</sequence>
<reference evidence="1 2" key="1">
    <citation type="journal article" date="2015" name="Proc. Natl. Acad. Sci. U.S.A.">
        <title>The resurrection genome of Boea hygrometrica: A blueprint for survival of dehydration.</title>
        <authorList>
            <person name="Xiao L."/>
            <person name="Yang G."/>
            <person name="Zhang L."/>
            <person name="Yang X."/>
            <person name="Zhao S."/>
            <person name="Ji Z."/>
            <person name="Zhou Q."/>
            <person name="Hu M."/>
            <person name="Wang Y."/>
            <person name="Chen M."/>
            <person name="Xu Y."/>
            <person name="Jin H."/>
            <person name="Xiao X."/>
            <person name="Hu G."/>
            <person name="Bao F."/>
            <person name="Hu Y."/>
            <person name="Wan P."/>
            <person name="Li L."/>
            <person name="Deng X."/>
            <person name="Kuang T."/>
            <person name="Xiang C."/>
            <person name="Zhu J.K."/>
            <person name="Oliver M.J."/>
            <person name="He Y."/>
        </authorList>
    </citation>
    <scope>NUCLEOTIDE SEQUENCE [LARGE SCALE GENOMIC DNA]</scope>
    <source>
        <strain evidence="2">cv. XS01</strain>
    </source>
</reference>
<dbReference type="AlphaFoldDB" id="A0A2Z7AI98"/>
<gene>
    <name evidence="1" type="ORF">F511_26978</name>
</gene>